<protein>
    <submittedName>
        <fullName evidence="2">Uncharacterized protein</fullName>
    </submittedName>
</protein>
<keyword evidence="1" id="KW-0472">Membrane</keyword>
<proteinExistence type="predicted"/>
<name>A0A8D2L7M3_VARKO</name>
<reference evidence="2" key="2">
    <citation type="submission" date="2025-09" db="UniProtKB">
        <authorList>
            <consortium name="Ensembl"/>
        </authorList>
    </citation>
    <scope>IDENTIFICATION</scope>
</reference>
<evidence type="ECO:0000313" key="3">
    <source>
        <dbReference type="Proteomes" id="UP000694545"/>
    </source>
</evidence>
<reference evidence="2" key="1">
    <citation type="submission" date="2025-08" db="UniProtKB">
        <authorList>
            <consortium name="Ensembl"/>
        </authorList>
    </citation>
    <scope>IDENTIFICATION</scope>
</reference>
<keyword evidence="1" id="KW-0812">Transmembrane</keyword>
<evidence type="ECO:0000313" key="2">
    <source>
        <dbReference type="Ensembl" id="ENSVKKP00000017693.1"/>
    </source>
</evidence>
<accession>A0A8D2L7M3</accession>
<dbReference type="AlphaFoldDB" id="A0A8D2L7M3"/>
<organism evidence="2 3">
    <name type="scientific">Varanus komodoensis</name>
    <name type="common">Komodo dragon</name>
    <dbReference type="NCBI Taxonomy" id="61221"/>
    <lineage>
        <taxon>Eukaryota</taxon>
        <taxon>Metazoa</taxon>
        <taxon>Chordata</taxon>
        <taxon>Craniata</taxon>
        <taxon>Vertebrata</taxon>
        <taxon>Euteleostomi</taxon>
        <taxon>Lepidosauria</taxon>
        <taxon>Squamata</taxon>
        <taxon>Bifurcata</taxon>
        <taxon>Unidentata</taxon>
        <taxon>Episquamata</taxon>
        <taxon>Toxicofera</taxon>
        <taxon>Anguimorpha</taxon>
        <taxon>Paleoanguimorpha</taxon>
        <taxon>Varanoidea</taxon>
        <taxon>Varanidae</taxon>
        <taxon>Varanus</taxon>
    </lineage>
</organism>
<sequence length="131" mass="14633">MQSRLCICKLTPALKLHPVLTSRRRKHRVTCQRNYAIHTRQVSKSMAKEHTTHAVVVMGFLFFVLSASLFFFLLAPSLSVSPFSLPWHQLLVLHVLSFLLLLLCLLARWGQPVSEPAGAPTASPPSFCGPE</sequence>
<dbReference type="Ensembl" id="ENSVKKT00000018132.1">
    <property type="protein sequence ID" value="ENSVKKP00000017693.1"/>
    <property type="gene ID" value="ENSVKKG00000012083.1"/>
</dbReference>
<dbReference type="Proteomes" id="UP000694545">
    <property type="component" value="Unplaced"/>
</dbReference>
<keyword evidence="1" id="KW-1133">Transmembrane helix</keyword>
<feature type="transmembrane region" description="Helical" evidence="1">
    <location>
        <begin position="54"/>
        <end position="75"/>
    </location>
</feature>
<keyword evidence="3" id="KW-1185">Reference proteome</keyword>
<evidence type="ECO:0000256" key="1">
    <source>
        <dbReference type="SAM" id="Phobius"/>
    </source>
</evidence>
<feature type="transmembrane region" description="Helical" evidence="1">
    <location>
        <begin position="87"/>
        <end position="107"/>
    </location>
</feature>